<feature type="domain" description="Peptidase C83" evidence="5">
    <location>
        <begin position="1"/>
        <end position="106"/>
    </location>
</feature>
<dbReference type="Gene3D" id="3.90.70.30">
    <property type="entry name" value="Phytochelatin synthase, N-terminal domain"/>
    <property type="match status" value="1"/>
</dbReference>
<dbReference type="GO" id="GO:0010273">
    <property type="term" value="P:detoxification of copper ion"/>
    <property type="evidence" value="ECO:0007669"/>
    <property type="project" value="TreeGrafter"/>
</dbReference>
<dbReference type="GO" id="GO:0098849">
    <property type="term" value="P:cellular detoxification of cadmium ion"/>
    <property type="evidence" value="ECO:0007669"/>
    <property type="project" value="TreeGrafter"/>
</dbReference>
<feature type="non-terminal residue" evidence="6">
    <location>
        <position position="1"/>
    </location>
</feature>
<dbReference type="GO" id="GO:0046938">
    <property type="term" value="P:phytochelatin biosynthetic process"/>
    <property type="evidence" value="ECO:0007669"/>
    <property type="project" value="InterPro"/>
</dbReference>
<dbReference type="PROSITE" id="PS51443">
    <property type="entry name" value="PCS"/>
    <property type="match status" value="1"/>
</dbReference>
<evidence type="ECO:0000259" key="5">
    <source>
        <dbReference type="PROSITE" id="PS51443"/>
    </source>
</evidence>
<dbReference type="AlphaFoldDB" id="D8MJ24"/>
<dbReference type="InterPro" id="IPR007719">
    <property type="entry name" value="PCS_N"/>
</dbReference>
<accession>D8MJ24</accession>
<dbReference type="EC" id="2.3.2.15" evidence="1"/>
<dbReference type="InterPro" id="IPR038156">
    <property type="entry name" value="PCS_N_sf"/>
</dbReference>
<organism evidence="6">
    <name type="scientific">Nitzschia palea</name>
    <dbReference type="NCBI Taxonomy" id="303400"/>
    <lineage>
        <taxon>Eukaryota</taxon>
        <taxon>Sar</taxon>
        <taxon>Stramenopiles</taxon>
        <taxon>Ochrophyta</taxon>
        <taxon>Bacillariophyta</taxon>
        <taxon>Bacillariophyceae</taxon>
        <taxon>Bacillariophycidae</taxon>
        <taxon>Bacillariales</taxon>
        <taxon>Bacillariaceae</taxon>
        <taxon>Nitzschia</taxon>
    </lineage>
</organism>
<reference evidence="6" key="1">
    <citation type="submission" date="2010-07" db="EMBL/GenBank/DDBJ databases">
        <title>Effects of zinc on photosynthesis, antioxidant enzyme activities and phytochelatin synthase expression in four marine diatoms.</title>
        <authorList>
            <person name="Nguyen-Deroche T."/>
            <person name="Caruso A."/>
            <person name="Le T."/>
            <person name="Bui T."/>
        </authorList>
    </citation>
    <scope>NUCLEOTIDE SEQUENCE</scope>
</reference>
<proteinExistence type="predicted"/>
<dbReference type="PANTHER" id="PTHR33447">
    <property type="entry name" value="GLUTATHIONE GAMMA-GLUTAMYLCYSTEINYLTRANSFERASE"/>
    <property type="match status" value="1"/>
</dbReference>
<evidence type="ECO:0000256" key="1">
    <source>
        <dbReference type="ARBA" id="ARBA00012468"/>
    </source>
</evidence>
<dbReference type="PANTHER" id="PTHR33447:SF2">
    <property type="entry name" value="GLUTATHIONE GAMMA-GLUTAMYLCYSTEINYLTRANSFERASE"/>
    <property type="match status" value="1"/>
</dbReference>
<dbReference type="EMBL" id="FN995985">
    <property type="protein sequence ID" value="CBP94204.1"/>
    <property type="molecule type" value="Genomic_DNA"/>
</dbReference>
<dbReference type="GO" id="GO:0016756">
    <property type="term" value="F:glutathione gamma-glutamylcysteinyltransferase activity"/>
    <property type="evidence" value="ECO:0007669"/>
    <property type="project" value="UniProtKB-EC"/>
</dbReference>
<evidence type="ECO:0000256" key="4">
    <source>
        <dbReference type="ARBA" id="ARBA00022723"/>
    </source>
</evidence>
<feature type="non-terminal residue" evidence="6">
    <location>
        <position position="106"/>
    </location>
</feature>
<keyword evidence="4" id="KW-0479">Metal-binding</keyword>
<name>D8MJ24_9STRA</name>
<keyword evidence="2" id="KW-0104">Cadmium</keyword>
<keyword evidence="3" id="KW-0808">Transferase</keyword>
<sequence length="106" mass="11974">PWRWYEESMLNCCLDLEDIKQKGITLKNFQCMAHCQGLSVDLTYHEDSKSSLEHFRHAVQKACVDDYQNQSNGPHAQERSTGNHAIGTDVLVVSYSRKVMGQTGTG</sequence>
<protein>
    <recommendedName>
        <fullName evidence="1">glutathione gamma-glutamylcysteinyltransferase</fullName>
        <ecNumber evidence="1">2.3.2.15</ecNumber>
    </recommendedName>
</protein>
<dbReference type="InterPro" id="IPR038765">
    <property type="entry name" value="Papain-like_cys_pep_sf"/>
</dbReference>
<dbReference type="InterPro" id="IPR040409">
    <property type="entry name" value="PCS-like"/>
</dbReference>
<evidence type="ECO:0000256" key="2">
    <source>
        <dbReference type="ARBA" id="ARBA00022539"/>
    </source>
</evidence>
<dbReference type="GO" id="GO:0046872">
    <property type="term" value="F:metal ion binding"/>
    <property type="evidence" value="ECO:0007669"/>
    <property type="project" value="UniProtKB-KW"/>
</dbReference>
<dbReference type="Pfam" id="PF05023">
    <property type="entry name" value="Phytochelatin"/>
    <property type="match status" value="1"/>
</dbReference>
<gene>
    <name evidence="6" type="primary">pcs</name>
</gene>
<dbReference type="SUPFAM" id="SSF54001">
    <property type="entry name" value="Cysteine proteinases"/>
    <property type="match status" value="1"/>
</dbReference>
<evidence type="ECO:0000313" key="6">
    <source>
        <dbReference type="EMBL" id="CBP94204.1"/>
    </source>
</evidence>
<evidence type="ECO:0000256" key="3">
    <source>
        <dbReference type="ARBA" id="ARBA00022679"/>
    </source>
</evidence>